<dbReference type="RefSeq" id="WP_183694365.1">
    <property type="nucleotide sequence ID" value="NZ_JACICA010000002.1"/>
</dbReference>
<dbReference type="Proteomes" id="UP000541425">
    <property type="component" value="Unassembled WGS sequence"/>
</dbReference>
<dbReference type="AlphaFoldDB" id="A0A7W5UDE3"/>
<name>A0A7W5UDE3_9BACT</name>
<comment type="caution">
    <text evidence="1">The sequence shown here is derived from an EMBL/GenBank/DDBJ whole genome shotgun (WGS) entry which is preliminary data.</text>
</comment>
<gene>
    <name evidence="1" type="ORF">FHS60_000441</name>
</gene>
<sequence>MTGTSNNAGFNFGSETNADANTTFVGNLTHEAMHARHIAAYNEAMEYAVNSGTLDPFSVARQYLLNKGYSSEFTDIFFIEKNGKWSKTDEKTFDKREHEYIKKYNQGVFNNAMNQWGALY</sequence>
<organism evidence="1 2">
    <name type="scientific">Alloprevotella rava</name>
    <dbReference type="NCBI Taxonomy" id="671218"/>
    <lineage>
        <taxon>Bacteria</taxon>
        <taxon>Pseudomonadati</taxon>
        <taxon>Bacteroidota</taxon>
        <taxon>Bacteroidia</taxon>
        <taxon>Bacteroidales</taxon>
        <taxon>Prevotellaceae</taxon>
        <taxon>Alloprevotella</taxon>
    </lineage>
</organism>
<proteinExistence type="predicted"/>
<protein>
    <submittedName>
        <fullName evidence="1">Uncharacterized protein</fullName>
    </submittedName>
</protein>
<evidence type="ECO:0000313" key="2">
    <source>
        <dbReference type="Proteomes" id="UP000541425"/>
    </source>
</evidence>
<evidence type="ECO:0000313" key="1">
    <source>
        <dbReference type="EMBL" id="MBB3701988.1"/>
    </source>
</evidence>
<dbReference type="EMBL" id="JACICA010000002">
    <property type="protein sequence ID" value="MBB3701988.1"/>
    <property type="molecule type" value="Genomic_DNA"/>
</dbReference>
<accession>A0A7W5UDE3</accession>
<reference evidence="1 2" key="1">
    <citation type="submission" date="2020-08" db="EMBL/GenBank/DDBJ databases">
        <title>Genomic Encyclopedia of Type Strains, Phase IV (KMG-IV): sequencing the most valuable type-strain genomes for metagenomic binning, comparative biology and taxonomic classification.</title>
        <authorList>
            <person name="Goeker M."/>
        </authorList>
    </citation>
    <scope>NUCLEOTIDE SEQUENCE [LARGE SCALE GENOMIC DNA]</scope>
    <source>
        <strain evidence="1 2">DSM 22548</strain>
    </source>
</reference>